<gene>
    <name evidence="1" type="ORF">FF38_02882</name>
</gene>
<proteinExistence type="predicted"/>
<dbReference type="EMBL" id="JRES01001437">
    <property type="protein sequence ID" value="KNC22925.1"/>
    <property type="molecule type" value="Genomic_DNA"/>
</dbReference>
<sequence>MRDVDADVVCVYWFNVANTKTALVAITQQKNQDKKHLEVFTPSVKRVSVIWLLKILASFSLSPSSSTFSSSSSSSAASCCYILECSCLVLVFLSVSSITYTPSHPSSFLYMFTLELHKRLFLVNWQKEDLLNSDKKTVNHLELITQIFIINIIFSILNDITIQTLNRFSAKFTTCQIRKRIDFGNRNRISSAKVTPITDVGESGVSEIKLK</sequence>
<protein>
    <submittedName>
        <fullName evidence="1">Uncharacterized protein</fullName>
    </submittedName>
</protein>
<organism evidence="1 2">
    <name type="scientific">Lucilia cuprina</name>
    <name type="common">Green bottle fly</name>
    <name type="synonym">Australian sheep blowfly</name>
    <dbReference type="NCBI Taxonomy" id="7375"/>
    <lineage>
        <taxon>Eukaryota</taxon>
        <taxon>Metazoa</taxon>
        <taxon>Ecdysozoa</taxon>
        <taxon>Arthropoda</taxon>
        <taxon>Hexapoda</taxon>
        <taxon>Insecta</taxon>
        <taxon>Pterygota</taxon>
        <taxon>Neoptera</taxon>
        <taxon>Endopterygota</taxon>
        <taxon>Diptera</taxon>
        <taxon>Brachycera</taxon>
        <taxon>Muscomorpha</taxon>
        <taxon>Oestroidea</taxon>
        <taxon>Calliphoridae</taxon>
        <taxon>Luciliinae</taxon>
        <taxon>Lucilia</taxon>
    </lineage>
</organism>
<reference evidence="1 2" key="1">
    <citation type="journal article" date="2015" name="Nat. Commun.">
        <title>Lucilia cuprina genome unlocks parasitic fly biology to underpin future interventions.</title>
        <authorList>
            <person name="Anstead C.A."/>
            <person name="Korhonen P.K."/>
            <person name="Young N.D."/>
            <person name="Hall R.S."/>
            <person name="Jex A.R."/>
            <person name="Murali S.C."/>
            <person name="Hughes D.S."/>
            <person name="Lee S.F."/>
            <person name="Perry T."/>
            <person name="Stroehlein A.J."/>
            <person name="Ansell B.R."/>
            <person name="Breugelmans B."/>
            <person name="Hofmann A."/>
            <person name="Qu J."/>
            <person name="Dugan S."/>
            <person name="Lee S.L."/>
            <person name="Chao H."/>
            <person name="Dinh H."/>
            <person name="Han Y."/>
            <person name="Doddapaneni H.V."/>
            <person name="Worley K.C."/>
            <person name="Muzny D.M."/>
            <person name="Ioannidis P."/>
            <person name="Waterhouse R.M."/>
            <person name="Zdobnov E.M."/>
            <person name="James P.J."/>
            <person name="Bagnall N.H."/>
            <person name="Kotze A.C."/>
            <person name="Gibbs R.A."/>
            <person name="Richards S."/>
            <person name="Batterham P."/>
            <person name="Gasser R.B."/>
        </authorList>
    </citation>
    <scope>NUCLEOTIDE SEQUENCE [LARGE SCALE GENOMIC DNA]</scope>
    <source>
        <strain evidence="1 2">LS</strain>
        <tissue evidence="1">Full body</tissue>
    </source>
</reference>
<dbReference type="AlphaFoldDB" id="A0A0L0BS83"/>
<name>A0A0L0BS83_LUCCU</name>
<comment type="caution">
    <text evidence="1">The sequence shown here is derived from an EMBL/GenBank/DDBJ whole genome shotgun (WGS) entry which is preliminary data.</text>
</comment>
<dbReference type="Proteomes" id="UP000037069">
    <property type="component" value="Unassembled WGS sequence"/>
</dbReference>
<keyword evidence="2" id="KW-1185">Reference proteome</keyword>
<accession>A0A0L0BS83</accession>
<evidence type="ECO:0000313" key="1">
    <source>
        <dbReference type="EMBL" id="KNC22925.1"/>
    </source>
</evidence>
<evidence type="ECO:0000313" key="2">
    <source>
        <dbReference type="Proteomes" id="UP000037069"/>
    </source>
</evidence>